<feature type="signal peptide" evidence="1">
    <location>
        <begin position="1"/>
        <end position="19"/>
    </location>
</feature>
<evidence type="ECO:0000313" key="2">
    <source>
        <dbReference type="EnsemblMetazoa" id="CLYHEMP005064.2"/>
    </source>
</evidence>
<name>A0A7M5USD6_9CNID</name>
<dbReference type="EnsemblMetazoa" id="CLYHEMT005064.2">
    <property type="protein sequence ID" value="CLYHEMP005064.2"/>
    <property type="gene ID" value="CLYHEMG005064"/>
</dbReference>
<dbReference type="Proteomes" id="UP000594262">
    <property type="component" value="Unplaced"/>
</dbReference>
<dbReference type="AlphaFoldDB" id="A0A7M5USD6"/>
<protein>
    <recommendedName>
        <fullName evidence="4">Cnidarian restricted protein</fullName>
    </recommendedName>
</protein>
<evidence type="ECO:0000256" key="1">
    <source>
        <dbReference type="SAM" id="SignalP"/>
    </source>
</evidence>
<sequence>MIKICTLAIIVVFTCQANAKNEILGIPPNNHGIEPQITKLEAFKPSDVGLIGNIGRLSTEWSLSFDFICREYPDNWYSLLVATTGATHHRFGGRVPRIYLHLKKIWIFSHLGSSTNYGIIKYDVNLNQIYSFEINHRYVANGEYRYTFIVNGVEISSIPNTPGRQIHNVNLFGGAGGPDLDVELSNVKHTNFL</sequence>
<evidence type="ECO:0000313" key="3">
    <source>
        <dbReference type="Proteomes" id="UP000594262"/>
    </source>
</evidence>
<keyword evidence="1" id="KW-0732">Signal</keyword>
<accession>A0A7M5USD6</accession>
<keyword evidence="3" id="KW-1185">Reference proteome</keyword>
<reference evidence="2" key="1">
    <citation type="submission" date="2021-01" db="UniProtKB">
        <authorList>
            <consortium name="EnsemblMetazoa"/>
        </authorList>
    </citation>
    <scope>IDENTIFICATION</scope>
</reference>
<feature type="chain" id="PRO_5029915443" description="Cnidarian restricted protein" evidence="1">
    <location>
        <begin position="20"/>
        <end position="193"/>
    </location>
</feature>
<evidence type="ECO:0008006" key="4">
    <source>
        <dbReference type="Google" id="ProtNLM"/>
    </source>
</evidence>
<proteinExistence type="predicted"/>
<organism evidence="2 3">
    <name type="scientific">Clytia hemisphaerica</name>
    <dbReference type="NCBI Taxonomy" id="252671"/>
    <lineage>
        <taxon>Eukaryota</taxon>
        <taxon>Metazoa</taxon>
        <taxon>Cnidaria</taxon>
        <taxon>Hydrozoa</taxon>
        <taxon>Hydroidolina</taxon>
        <taxon>Leptothecata</taxon>
        <taxon>Obeliida</taxon>
        <taxon>Clytiidae</taxon>
        <taxon>Clytia</taxon>
    </lineage>
</organism>